<feature type="domain" description="ABC transporter" evidence="6">
    <location>
        <begin position="5"/>
        <end position="242"/>
    </location>
</feature>
<evidence type="ECO:0000313" key="7">
    <source>
        <dbReference type="EMBL" id="ORE85862.1"/>
    </source>
</evidence>
<dbReference type="InterPro" id="IPR027417">
    <property type="entry name" value="P-loop_NTPase"/>
</dbReference>
<proteinExistence type="predicted"/>
<dbReference type="PANTHER" id="PTHR42794">
    <property type="entry name" value="HEMIN IMPORT ATP-BINDING PROTEIN HMUV"/>
    <property type="match status" value="1"/>
</dbReference>
<dbReference type="NCBIfam" id="NF010068">
    <property type="entry name" value="PRK13548.1"/>
    <property type="match status" value="1"/>
</dbReference>
<keyword evidence="3" id="KW-0067">ATP-binding</keyword>
<evidence type="ECO:0000256" key="4">
    <source>
        <dbReference type="ARBA" id="ARBA00022967"/>
    </source>
</evidence>
<evidence type="ECO:0000256" key="5">
    <source>
        <dbReference type="ARBA" id="ARBA00037066"/>
    </source>
</evidence>
<keyword evidence="2" id="KW-0547">Nucleotide-binding</keyword>
<evidence type="ECO:0000256" key="2">
    <source>
        <dbReference type="ARBA" id="ARBA00022741"/>
    </source>
</evidence>
<dbReference type="PROSITE" id="PS00211">
    <property type="entry name" value="ABC_TRANSPORTER_1"/>
    <property type="match status" value="1"/>
</dbReference>
<dbReference type="CDD" id="cd03214">
    <property type="entry name" value="ABC_Iron-Siderophores_B12_Hemin"/>
    <property type="match status" value="1"/>
</dbReference>
<dbReference type="Proteomes" id="UP000192342">
    <property type="component" value="Unassembled WGS sequence"/>
</dbReference>
<reference evidence="7 8" key="1">
    <citation type="submission" date="2013-04" db="EMBL/GenBank/DDBJ databases">
        <title>Oceanococcus atlanticus 22II-S10r2 Genome Sequencing.</title>
        <authorList>
            <person name="Lai Q."/>
            <person name="Li G."/>
            <person name="Shao Z."/>
        </authorList>
    </citation>
    <scope>NUCLEOTIDE SEQUENCE [LARGE SCALE GENOMIC DNA]</scope>
    <source>
        <strain evidence="7 8">22II-S10r2</strain>
    </source>
</reference>
<organism evidence="7 8">
    <name type="scientific">Oceanococcus atlanticus</name>
    <dbReference type="NCBI Taxonomy" id="1317117"/>
    <lineage>
        <taxon>Bacteria</taxon>
        <taxon>Pseudomonadati</taxon>
        <taxon>Pseudomonadota</taxon>
        <taxon>Gammaproteobacteria</taxon>
        <taxon>Chromatiales</taxon>
        <taxon>Oceanococcaceae</taxon>
        <taxon>Oceanococcus</taxon>
    </lineage>
</organism>
<dbReference type="SUPFAM" id="SSF52540">
    <property type="entry name" value="P-loop containing nucleoside triphosphate hydrolases"/>
    <property type="match status" value="1"/>
</dbReference>
<dbReference type="GO" id="GO:0005524">
    <property type="term" value="F:ATP binding"/>
    <property type="evidence" value="ECO:0007669"/>
    <property type="project" value="UniProtKB-KW"/>
</dbReference>
<sequence length="258" mass="28938">MSIMLKTHHLSHRHDRRLCLDHISVAFRPGQLCVIGGPNGSGKSTLIRLLSGELRPSSGRISLDGMDLRHWQPLRLARRRAVLSQQVPNQPAWPVHQVVALGRSPYTDEDTAYGQQAIAAALDQVGLSDQHQAIYSRLSGGQRARVQFARSLCQLHEQSTDALCLLDEPTASLDPRWQHQTMQCLKDCAARGWTVICVLHDLNLASRYADRLLILHDGDVALDGAPEQVLDDPRIDRIYQLNFARLRHDGHRYLHAVA</sequence>
<dbReference type="GO" id="GO:0016887">
    <property type="term" value="F:ATP hydrolysis activity"/>
    <property type="evidence" value="ECO:0007669"/>
    <property type="project" value="InterPro"/>
</dbReference>
<dbReference type="InterPro" id="IPR003593">
    <property type="entry name" value="AAA+_ATPase"/>
</dbReference>
<comment type="caution">
    <text evidence="7">The sequence shown here is derived from an EMBL/GenBank/DDBJ whole genome shotgun (WGS) entry which is preliminary data.</text>
</comment>
<protein>
    <submittedName>
        <fullName evidence="7">ABC transporter-like protein</fullName>
    </submittedName>
</protein>
<keyword evidence="4" id="KW-1278">Translocase</keyword>
<evidence type="ECO:0000256" key="1">
    <source>
        <dbReference type="ARBA" id="ARBA00022448"/>
    </source>
</evidence>
<evidence type="ECO:0000256" key="3">
    <source>
        <dbReference type="ARBA" id="ARBA00022840"/>
    </source>
</evidence>
<dbReference type="Gene3D" id="3.40.50.300">
    <property type="entry name" value="P-loop containing nucleotide triphosphate hydrolases"/>
    <property type="match status" value="1"/>
</dbReference>
<dbReference type="SMART" id="SM00382">
    <property type="entry name" value="AAA"/>
    <property type="match status" value="1"/>
</dbReference>
<dbReference type="InterPro" id="IPR017871">
    <property type="entry name" value="ABC_transporter-like_CS"/>
</dbReference>
<dbReference type="InterPro" id="IPR003439">
    <property type="entry name" value="ABC_transporter-like_ATP-bd"/>
</dbReference>
<keyword evidence="8" id="KW-1185">Reference proteome</keyword>
<evidence type="ECO:0000259" key="6">
    <source>
        <dbReference type="PROSITE" id="PS50893"/>
    </source>
</evidence>
<name>A0A1Y1SB53_9GAMM</name>
<evidence type="ECO:0000313" key="8">
    <source>
        <dbReference type="Proteomes" id="UP000192342"/>
    </source>
</evidence>
<dbReference type="STRING" id="1317117.ATO7_11233"/>
<dbReference type="PROSITE" id="PS50893">
    <property type="entry name" value="ABC_TRANSPORTER_2"/>
    <property type="match status" value="1"/>
</dbReference>
<comment type="function">
    <text evidence="5">Part of the ABC transporter complex HmuTUV involved in hemin import. Responsible for energy coupling to the transport system.</text>
</comment>
<dbReference type="Pfam" id="PF00005">
    <property type="entry name" value="ABC_tran"/>
    <property type="match status" value="1"/>
</dbReference>
<dbReference type="AlphaFoldDB" id="A0A1Y1SB53"/>
<keyword evidence="1" id="KW-0813">Transport</keyword>
<dbReference type="EMBL" id="AQQV01000003">
    <property type="protein sequence ID" value="ORE85862.1"/>
    <property type="molecule type" value="Genomic_DNA"/>
</dbReference>
<gene>
    <name evidence="7" type="ORF">ATO7_11233</name>
</gene>
<accession>A0A1Y1SB53</accession>
<dbReference type="PANTHER" id="PTHR42794:SF1">
    <property type="entry name" value="HEMIN IMPORT ATP-BINDING PROTEIN HMUV"/>
    <property type="match status" value="1"/>
</dbReference>